<keyword evidence="4" id="KW-0547">Nucleotide-binding</keyword>
<dbReference type="PRINTS" id="PR00364">
    <property type="entry name" value="DISEASERSIST"/>
</dbReference>
<evidence type="ECO:0000256" key="2">
    <source>
        <dbReference type="ARBA" id="ARBA00022614"/>
    </source>
</evidence>
<dbReference type="InterPro" id="IPR041118">
    <property type="entry name" value="Rx_N"/>
</dbReference>
<dbReference type="Gene3D" id="1.10.8.430">
    <property type="entry name" value="Helical domain of apoptotic protease-activating factors"/>
    <property type="match status" value="1"/>
</dbReference>
<dbReference type="InterPro" id="IPR058922">
    <property type="entry name" value="WHD_DRP"/>
</dbReference>
<dbReference type="InterPro" id="IPR036388">
    <property type="entry name" value="WH-like_DNA-bd_sf"/>
</dbReference>
<comment type="similarity">
    <text evidence="1">Belongs to the disease resistance NB-LRR family.</text>
</comment>
<evidence type="ECO:0000256" key="1">
    <source>
        <dbReference type="ARBA" id="ARBA00008894"/>
    </source>
</evidence>
<evidence type="ECO:0000256" key="5">
    <source>
        <dbReference type="ARBA" id="ARBA00022821"/>
    </source>
</evidence>
<feature type="domain" description="Disease resistance N-terminal" evidence="8">
    <location>
        <begin position="58"/>
        <end position="146"/>
    </location>
</feature>
<dbReference type="PANTHER" id="PTHR36766">
    <property type="entry name" value="PLANT BROAD-SPECTRUM MILDEW RESISTANCE PROTEIN RPW8"/>
    <property type="match status" value="1"/>
</dbReference>
<keyword evidence="5" id="KW-0611">Plant defense</keyword>
<dbReference type="Pfam" id="PF23559">
    <property type="entry name" value="WHD_DRP"/>
    <property type="match status" value="1"/>
</dbReference>
<evidence type="ECO:0000259" key="7">
    <source>
        <dbReference type="Pfam" id="PF00931"/>
    </source>
</evidence>
<dbReference type="InterPro" id="IPR032675">
    <property type="entry name" value="LRR_dom_sf"/>
</dbReference>
<evidence type="ECO:0000313" key="12">
    <source>
        <dbReference type="EMBL" id="OTG03627.1"/>
    </source>
</evidence>
<evidence type="ECO:0000313" key="13">
    <source>
        <dbReference type="Proteomes" id="UP000215914"/>
    </source>
</evidence>
<keyword evidence="2" id="KW-0433">Leucine-rich repeat</keyword>
<dbReference type="PANTHER" id="PTHR36766:SF61">
    <property type="entry name" value="NB-ARC DOMAIN DISEASE RESISTANCE PROTEIN"/>
    <property type="match status" value="1"/>
</dbReference>
<dbReference type="Pfam" id="PF23247">
    <property type="entry name" value="LRR_RPS2"/>
    <property type="match status" value="1"/>
</dbReference>
<dbReference type="Gene3D" id="3.80.10.10">
    <property type="entry name" value="Ribonuclease Inhibitor"/>
    <property type="match status" value="4"/>
</dbReference>
<keyword evidence="13" id="KW-1185">Reference proteome</keyword>
<reference evidence="13" key="1">
    <citation type="journal article" date="2017" name="Nature">
        <title>The sunflower genome provides insights into oil metabolism, flowering and Asterid evolution.</title>
        <authorList>
            <person name="Badouin H."/>
            <person name="Gouzy J."/>
            <person name="Grassa C.J."/>
            <person name="Murat F."/>
            <person name="Staton S.E."/>
            <person name="Cottret L."/>
            <person name="Lelandais-Briere C."/>
            <person name="Owens G.L."/>
            <person name="Carrere S."/>
            <person name="Mayjonade B."/>
            <person name="Legrand L."/>
            <person name="Gill N."/>
            <person name="Kane N.C."/>
            <person name="Bowers J.E."/>
            <person name="Hubner S."/>
            <person name="Bellec A."/>
            <person name="Berard A."/>
            <person name="Berges H."/>
            <person name="Blanchet N."/>
            <person name="Boniface M.C."/>
            <person name="Brunel D."/>
            <person name="Catrice O."/>
            <person name="Chaidir N."/>
            <person name="Claudel C."/>
            <person name="Donnadieu C."/>
            <person name="Faraut T."/>
            <person name="Fievet G."/>
            <person name="Helmstetter N."/>
            <person name="King M."/>
            <person name="Knapp S.J."/>
            <person name="Lai Z."/>
            <person name="Le Paslier M.C."/>
            <person name="Lippi Y."/>
            <person name="Lorenzon L."/>
            <person name="Mandel J.R."/>
            <person name="Marage G."/>
            <person name="Marchand G."/>
            <person name="Marquand E."/>
            <person name="Bret-Mestries E."/>
            <person name="Morien E."/>
            <person name="Nambeesan S."/>
            <person name="Nguyen T."/>
            <person name="Pegot-Espagnet P."/>
            <person name="Pouilly N."/>
            <person name="Raftis F."/>
            <person name="Sallet E."/>
            <person name="Schiex T."/>
            <person name="Thomas J."/>
            <person name="Vandecasteele C."/>
            <person name="Vares D."/>
            <person name="Vear F."/>
            <person name="Vautrin S."/>
            <person name="Crespi M."/>
            <person name="Mangin B."/>
            <person name="Burke J.M."/>
            <person name="Salse J."/>
            <person name="Munos S."/>
            <person name="Vincourt P."/>
            <person name="Rieseberg L.H."/>
            <person name="Langlade N.B."/>
        </authorList>
    </citation>
    <scope>NUCLEOTIDE SEQUENCE [LARGE SCALE GENOMIC DNA]</scope>
    <source>
        <strain evidence="13">cv. SF193</strain>
    </source>
</reference>
<accession>A0A251SXN2</accession>
<dbReference type="SUPFAM" id="SSF52047">
    <property type="entry name" value="RNI-like"/>
    <property type="match status" value="1"/>
</dbReference>
<proteinExistence type="inferred from homology"/>
<organism evidence="12 13">
    <name type="scientific">Helianthus annuus</name>
    <name type="common">Common sunflower</name>
    <dbReference type="NCBI Taxonomy" id="4232"/>
    <lineage>
        <taxon>Eukaryota</taxon>
        <taxon>Viridiplantae</taxon>
        <taxon>Streptophyta</taxon>
        <taxon>Embryophyta</taxon>
        <taxon>Tracheophyta</taxon>
        <taxon>Spermatophyta</taxon>
        <taxon>Magnoliopsida</taxon>
        <taxon>eudicotyledons</taxon>
        <taxon>Gunneridae</taxon>
        <taxon>Pentapetalae</taxon>
        <taxon>asterids</taxon>
        <taxon>campanulids</taxon>
        <taxon>Asterales</taxon>
        <taxon>Asteraceae</taxon>
        <taxon>Asteroideae</taxon>
        <taxon>Heliantheae alliance</taxon>
        <taxon>Heliantheae</taxon>
        <taxon>Helianthus</taxon>
    </lineage>
</organism>
<dbReference type="SUPFAM" id="SSF52540">
    <property type="entry name" value="P-loop containing nucleoside triphosphate hydrolases"/>
    <property type="match status" value="1"/>
</dbReference>
<dbReference type="InParanoid" id="A0A251SXN2"/>
<dbReference type="GO" id="GO:0005524">
    <property type="term" value="F:ATP binding"/>
    <property type="evidence" value="ECO:0007669"/>
    <property type="project" value="UniProtKB-KW"/>
</dbReference>
<dbReference type="Pfam" id="PF25019">
    <property type="entry name" value="LRR_R13L1-DRL21"/>
    <property type="match status" value="1"/>
</dbReference>
<dbReference type="InterPro" id="IPR027417">
    <property type="entry name" value="P-loop_NTPase"/>
</dbReference>
<dbReference type="InterPro" id="IPR042197">
    <property type="entry name" value="Apaf_helical"/>
</dbReference>
<dbReference type="InterPro" id="IPR002182">
    <property type="entry name" value="NB-ARC"/>
</dbReference>
<evidence type="ECO:0000256" key="4">
    <source>
        <dbReference type="ARBA" id="ARBA00022741"/>
    </source>
</evidence>
<dbReference type="SUPFAM" id="SSF52058">
    <property type="entry name" value="L domain-like"/>
    <property type="match status" value="1"/>
</dbReference>
<dbReference type="Gene3D" id="3.40.50.300">
    <property type="entry name" value="P-loop containing nucleotide triphosphate hydrolases"/>
    <property type="match status" value="1"/>
</dbReference>
<dbReference type="EMBL" id="CM007902">
    <property type="protein sequence ID" value="OTG03627.1"/>
    <property type="molecule type" value="Genomic_DNA"/>
</dbReference>
<feature type="domain" description="Disease resistance protein At4g27190-like leucine-rich repeats" evidence="9">
    <location>
        <begin position="1112"/>
        <end position="1247"/>
    </location>
</feature>
<dbReference type="Pfam" id="PF00931">
    <property type="entry name" value="NB-ARC"/>
    <property type="match status" value="1"/>
</dbReference>
<protein>
    <submittedName>
        <fullName evidence="12">Putative NB-ARC</fullName>
    </submittedName>
</protein>
<keyword evidence="6" id="KW-0067">ATP-binding</keyword>
<evidence type="ECO:0000259" key="11">
    <source>
        <dbReference type="Pfam" id="PF25019"/>
    </source>
</evidence>
<feature type="domain" description="Disease resistance protein winged helix" evidence="10">
    <location>
        <begin position="483"/>
        <end position="551"/>
    </location>
</feature>
<dbReference type="Proteomes" id="UP000215914">
    <property type="component" value="Chromosome 13"/>
</dbReference>
<dbReference type="Gene3D" id="1.10.10.10">
    <property type="entry name" value="Winged helix-like DNA-binding domain superfamily/Winged helix DNA-binding domain"/>
    <property type="match status" value="1"/>
</dbReference>
<name>A0A251SXN2_HELAN</name>
<evidence type="ECO:0000259" key="9">
    <source>
        <dbReference type="Pfam" id="PF23247"/>
    </source>
</evidence>
<dbReference type="GO" id="GO:0006952">
    <property type="term" value="P:defense response"/>
    <property type="evidence" value="ECO:0007669"/>
    <property type="project" value="UniProtKB-KW"/>
</dbReference>
<dbReference type="InterPro" id="IPR057135">
    <property type="entry name" value="At4g27190-like_LRR"/>
</dbReference>
<evidence type="ECO:0000256" key="3">
    <source>
        <dbReference type="ARBA" id="ARBA00022737"/>
    </source>
</evidence>
<sequence>MHVNSRQLVEISDHKTTFFLCTHLISSSFLSYKTNQLLTLISNLLLLTMADAATTALVKLIFEKLADEVFKEYARAQGIHSELENLGRELSLIQALLHDASEKEVTEKSVGLWLSSLQHLAYDIEDVLDDVATEAMRRELTQESGASTSKVKKLIVPTCCTNFSLSHRLSPKIDTITIELQRLYKANAELGLTVKDGKERDPNRGNETSLLESDVVGREGEKKRLLKKLLGGDGSSKENFSIVPIVGMGGVGKTTLARMLYNDTQVKDHFQLKAWVCVSDDFDVFKISKTIFQDVSKENKEFENLNQLQVALTEQLKDKRFLLVLDDVWTENYDHWENLARPLKSGAPGSRVIMTTRKKELLKTLGFGHLDLLESLSSEDALSLFALHALGVDTFDPYPNLREKGEAIVKKCGTLPLALKSIGRLLRTKTTPEKWDDVLSSQLWDSKYVGDLPEDWKVIFPALMLSYHDLSANLKRLFAYCSLFPKDFLFNKADLVLLWMGEGFLSQSNATKSQEDFGKEDFEALLSRSFLQHAPNDESLYVMHDLMNDLATFVAEDFVLRFENHTKLGKEALTKYRHMSFIPERYEAYQKFEPFKRARSLRTLLGVSMDQNRIRYFSSKILVDLLPQLPLLRVLSLSGIEISEVPDYIGSLKHLRYLNLSRTDIKELPENIGNLFNLQILLVCGCYRLTKLPKSFSKLRKLQHFDFRGTSYHIKLPLGIGELTSLQTLTKIVIGGDGGFAITELKGLNNLGGELSIVGLCKVQSAVDAHEAKLSLKKLTKLELNWGDGSQHETPEKEVLEELKPDSEWLKELAVKSYGGIEFPKWVGHPSFHRLVHVSIHNCKNCTSLPQLGQLPSLKELYISRMPNVEFIGSELTGTNQLTVAAFPSLEILRFESMHGWEVWSTNNEVSDAVFPCLRELQIVDSPKLIEVSLKTLLSALPCLRKLLIVNCPKMIEFSPEALPALEFLHFEDMFGWKIWSTNDAVFPCLRKLHINNCPELVDVSAEALPLLRVLKIDGCGDGVLRSLVQAASSITKLKMSSISGLTYEVWKGVIEHIGAVEEVRIEKCNEIRYLWESEEEASKVLVNIKKLTVSECSNLVSLGEKEEKDNFGSNLLSSLRILEVRDCDNMERCCCPNNIESLDISDCSSLTHVSFPTAAAGGGQKLKSIDIWGCEKLMEKISSASMPMLESINISDWTNLKSIMQLGNFIYLTSLIIKECNSMESLSALQMKNLSSLKVLEITNCRGIDPSCHGGVWPPNLCCLRIGGLKKPMSEWGPQNFPSSLVQLWLFGEPDVRNFRQLSHIFPSSLTHLWIERFGKLESLSMGLQHLTSLQHLTIEQCPKLKHLPKQLLPSLLSLKIEECSDLRKRCEGRGSHYYPLISHIPKIEIDSGFYTAESGFMIF</sequence>
<feature type="domain" description="R13L1/DRL21-like LRR repeat region" evidence="11">
    <location>
        <begin position="742"/>
        <end position="866"/>
    </location>
</feature>
<dbReference type="GO" id="GO:0051707">
    <property type="term" value="P:response to other organism"/>
    <property type="evidence" value="ECO:0007669"/>
    <property type="project" value="UniProtKB-ARBA"/>
</dbReference>
<dbReference type="GO" id="GO:0043531">
    <property type="term" value="F:ADP binding"/>
    <property type="evidence" value="ECO:0007669"/>
    <property type="project" value="InterPro"/>
</dbReference>
<dbReference type="Gene3D" id="1.20.5.4130">
    <property type="match status" value="1"/>
</dbReference>
<dbReference type="FunFam" id="3.40.50.300:FF:001091">
    <property type="entry name" value="Probable disease resistance protein At1g61300"/>
    <property type="match status" value="1"/>
</dbReference>
<keyword evidence="3" id="KW-0677">Repeat</keyword>
<feature type="domain" description="NB-ARC" evidence="7">
    <location>
        <begin position="221"/>
        <end position="388"/>
    </location>
</feature>
<evidence type="ECO:0000256" key="6">
    <source>
        <dbReference type="ARBA" id="ARBA00022840"/>
    </source>
</evidence>
<evidence type="ECO:0000259" key="8">
    <source>
        <dbReference type="Pfam" id="PF18052"/>
    </source>
</evidence>
<evidence type="ECO:0000259" key="10">
    <source>
        <dbReference type="Pfam" id="PF23559"/>
    </source>
</evidence>
<dbReference type="InterPro" id="IPR056789">
    <property type="entry name" value="LRR_R13L1-DRL21"/>
</dbReference>
<gene>
    <name evidence="12" type="ORF">HannXRQ_Chr13g0426201</name>
</gene>
<dbReference type="Pfam" id="PF18052">
    <property type="entry name" value="Rx_N"/>
    <property type="match status" value="1"/>
</dbReference>